<dbReference type="InterPro" id="IPR001650">
    <property type="entry name" value="Helicase_C-like"/>
</dbReference>
<evidence type="ECO:0000256" key="4">
    <source>
        <dbReference type="ARBA" id="ARBA00022840"/>
    </source>
</evidence>
<proteinExistence type="predicted"/>
<dbReference type="EMBL" id="JBBPBN010000063">
    <property type="protein sequence ID" value="KAK8986670.1"/>
    <property type="molecule type" value="Genomic_DNA"/>
</dbReference>
<evidence type="ECO:0000256" key="3">
    <source>
        <dbReference type="ARBA" id="ARBA00022806"/>
    </source>
</evidence>
<name>A0ABR2PES2_9ROSI</name>
<dbReference type="Gene3D" id="3.40.50.300">
    <property type="entry name" value="P-loop containing nucleotide triphosphate hydrolases"/>
    <property type="match status" value="2"/>
</dbReference>
<dbReference type="PROSITE" id="PS51194">
    <property type="entry name" value="HELICASE_CTER"/>
    <property type="match status" value="1"/>
</dbReference>
<keyword evidence="2" id="KW-0378">Hydrolase</keyword>
<dbReference type="PANTHER" id="PTHR12131">
    <property type="entry name" value="ATP-DEPENDENT RNA AND DNA HELICASE"/>
    <property type="match status" value="1"/>
</dbReference>
<dbReference type="Pfam" id="PF08148">
    <property type="entry name" value="DSHCT"/>
    <property type="match status" value="1"/>
</dbReference>
<dbReference type="SMART" id="SM00490">
    <property type="entry name" value="HELICc"/>
    <property type="match status" value="1"/>
</dbReference>
<evidence type="ECO:0000256" key="1">
    <source>
        <dbReference type="ARBA" id="ARBA00022741"/>
    </source>
</evidence>
<accession>A0ABR2PES2</accession>
<keyword evidence="1" id="KW-0547">Nucleotide-binding</keyword>
<dbReference type="SMART" id="SM01142">
    <property type="entry name" value="DSHCT"/>
    <property type="match status" value="1"/>
</dbReference>
<feature type="region of interest" description="Disordered" evidence="6">
    <location>
        <begin position="428"/>
        <end position="478"/>
    </location>
</feature>
<feature type="domain" description="Helicase C-terminal" evidence="8">
    <location>
        <begin position="509"/>
        <end position="693"/>
    </location>
</feature>
<dbReference type="PANTHER" id="PTHR12131:SF1">
    <property type="entry name" value="ATP-DEPENDENT RNA HELICASE SUPV3L1, MITOCHONDRIAL-RELATED"/>
    <property type="match status" value="1"/>
</dbReference>
<protein>
    <submittedName>
        <fullName evidence="9">Uncharacterized protein</fullName>
    </submittedName>
</protein>
<dbReference type="InterPro" id="IPR012961">
    <property type="entry name" value="Ski2/MTR4_C"/>
</dbReference>
<evidence type="ECO:0000313" key="10">
    <source>
        <dbReference type="Proteomes" id="UP001396334"/>
    </source>
</evidence>
<feature type="domain" description="Helicase ATP-binding" evidence="7">
    <location>
        <begin position="164"/>
        <end position="328"/>
    </location>
</feature>
<reference evidence="9 10" key="1">
    <citation type="journal article" date="2024" name="G3 (Bethesda)">
        <title>Genome assembly of Hibiscus sabdariffa L. provides insights into metabolisms of medicinal natural products.</title>
        <authorList>
            <person name="Kim T."/>
        </authorList>
    </citation>
    <scope>NUCLEOTIDE SEQUENCE [LARGE SCALE GENOMIC DNA]</scope>
    <source>
        <strain evidence="9">TK-2024</strain>
        <tissue evidence="9">Old leaves</tissue>
    </source>
</reference>
<evidence type="ECO:0000256" key="5">
    <source>
        <dbReference type="SAM" id="Coils"/>
    </source>
</evidence>
<evidence type="ECO:0000259" key="8">
    <source>
        <dbReference type="PROSITE" id="PS51194"/>
    </source>
</evidence>
<dbReference type="Gene3D" id="1.10.3380.30">
    <property type="match status" value="1"/>
</dbReference>
<dbReference type="Pfam" id="PF00271">
    <property type="entry name" value="Helicase_C"/>
    <property type="match status" value="1"/>
</dbReference>
<evidence type="ECO:0000313" key="9">
    <source>
        <dbReference type="EMBL" id="KAK8986670.1"/>
    </source>
</evidence>
<evidence type="ECO:0000256" key="2">
    <source>
        <dbReference type="ARBA" id="ARBA00022801"/>
    </source>
</evidence>
<dbReference type="InterPro" id="IPR014001">
    <property type="entry name" value="Helicase_ATP-bd"/>
</dbReference>
<organism evidence="9 10">
    <name type="scientific">Hibiscus sabdariffa</name>
    <name type="common">roselle</name>
    <dbReference type="NCBI Taxonomy" id="183260"/>
    <lineage>
        <taxon>Eukaryota</taxon>
        <taxon>Viridiplantae</taxon>
        <taxon>Streptophyta</taxon>
        <taxon>Embryophyta</taxon>
        <taxon>Tracheophyta</taxon>
        <taxon>Spermatophyta</taxon>
        <taxon>Magnoliopsida</taxon>
        <taxon>eudicotyledons</taxon>
        <taxon>Gunneridae</taxon>
        <taxon>Pentapetalae</taxon>
        <taxon>rosids</taxon>
        <taxon>malvids</taxon>
        <taxon>Malvales</taxon>
        <taxon>Malvaceae</taxon>
        <taxon>Malvoideae</taxon>
        <taxon>Hibiscus</taxon>
    </lineage>
</organism>
<dbReference type="SUPFAM" id="SSF52540">
    <property type="entry name" value="P-loop containing nucleoside triphosphate hydrolases"/>
    <property type="match status" value="1"/>
</dbReference>
<dbReference type="InterPro" id="IPR057416">
    <property type="entry name" value="SH3_ISE2"/>
</dbReference>
<dbReference type="PROSITE" id="PS51192">
    <property type="entry name" value="HELICASE_ATP_BIND_1"/>
    <property type="match status" value="1"/>
</dbReference>
<dbReference type="Pfam" id="PF25446">
    <property type="entry name" value="SH3_ISE2"/>
    <property type="match status" value="1"/>
</dbReference>
<gene>
    <name evidence="9" type="ORF">V6N11_010223</name>
</gene>
<dbReference type="InterPro" id="IPR027417">
    <property type="entry name" value="P-loop_NTPase"/>
</dbReference>
<evidence type="ECO:0000259" key="7">
    <source>
        <dbReference type="PROSITE" id="PS51192"/>
    </source>
</evidence>
<evidence type="ECO:0000256" key="6">
    <source>
        <dbReference type="SAM" id="MobiDB-lite"/>
    </source>
</evidence>
<dbReference type="SMART" id="SM00487">
    <property type="entry name" value="DEXDc"/>
    <property type="match status" value="1"/>
</dbReference>
<feature type="coiled-coil region" evidence="5">
    <location>
        <begin position="1018"/>
        <end position="1045"/>
    </location>
</feature>
<feature type="compositionally biased region" description="Basic and acidic residues" evidence="6">
    <location>
        <begin position="431"/>
        <end position="458"/>
    </location>
</feature>
<dbReference type="InterPro" id="IPR011545">
    <property type="entry name" value="DEAD/DEAH_box_helicase_dom"/>
</dbReference>
<sequence>MNTLSILTLPSPFTPTKHFFFRSHFSYTYVCSKSQSLPFSRPNPILSPLSFRFSFKSRRSPFSSDPQLSDVDEVELEDDDDDYEVADEYDEYEDVSAEDSDDVRQSEDEDEISVDFSIRKKESTWQRVERLCNLVTELGEEMIDVDALADIYDFRIDKFQRMAIEAFLRGSSVVVSAPTSSGKTLIAEAAAVATVARRRRLFYTTPLKALSNQKFRQFRETFGDNNVGLLTGDSAVNKDAKILVLTTEILRNMLYNSVGMASSGSGLFHVDVIVLDEVHYLSDISRGTVWEEIVIYCPKEVQLICLSATVANPDELAGWIGQVVFFCLIISYVPALISVQLLESCHAMILMLEIHIGNGMISMSFYSKMSFVRNAIHGKTELVTSSWRPVPLTWHFSTKSSLFRLLNEKGTHMNRKLSLNYLQLSASGDNSYRDDGSRRRNYRDDGSRRRNFRDDGSGRRNSRRRGRNGAVDSIVGMSEQPLSKNDKNMIRRSQVPQIVDTLWHLKAKDMLPAIWFIFNRRGCDAAVQYVEDCSLLDECEMSEVELALKKFRLQYPDAVRETAVKGLIRGVAAHHAGCLPLWKSFVEELFQRGLVKVVFATETLAAGINMPARTAVISSLSKRTSTGRIQLSPNELLQMAGRAGRRGIDERGHVVIVQTPYEGAEECCKLLFSGVEPLVSQFTASYGMVLNLLGGAKVTRRSNELDETNTLQARRTLEEARKLVEQSFGNYLGSNVMLAAKEELAKIQKEIETLTYEIGDDAIDRKSRKLLSEVAYKEIADLQEELRAEKRLRTELRRRMELKRFSSLKPLLEDSENGHLPFICLQYKDSEGVENFVPAVYLAKVESLVGSKLKNMVLIDDSFALRKGGTELDDGESESDPLQDVEPTYYVALGSDNSWYLFTEKWIKTVYRSGFPDVALTQGEALPREIMRSLLEKEEMQWEKLADSELGGLWCMEGSLETWSWSLNVPVLSSLSESDEMLHVSQEYIESVEHYKEQRNKVSRLKKKIARTEGFREYKKILDTAKFTEEKIKRLKARSNHLINRMEKIEPSGWKEFLQISNVIHETRALDINTHVIFPLGETAAAIRGENELWLAMVLRNKILLDLKPGQLAAVCASLVSEGIKVRAWKNNNYIYEASSTVLNVISLLDEQRSSFLQLQEKHEVEIPCCLDSQFSGMVEAWASGLSWRELMMDCAMDEGDLARLLRRTIDLLAQIPKLPDIDPLLQKNATTASDVMDRPPISELAG</sequence>
<comment type="caution">
    <text evidence="9">The sequence shown here is derived from an EMBL/GenBank/DDBJ whole genome shotgun (WGS) entry which is preliminary data.</text>
</comment>
<keyword evidence="10" id="KW-1185">Reference proteome</keyword>
<feature type="coiled-coil region" evidence="5">
    <location>
        <begin position="737"/>
        <end position="799"/>
    </location>
</feature>
<keyword evidence="3" id="KW-0347">Helicase</keyword>
<dbReference type="Proteomes" id="UP001396334">
    <property type="component" value="Unassembled WGS sequence"/>
</dbReference>
<dbReference type="InterPro" id="IPR050699">
    <property type="entry name" value="RNA-DNA_Helicase"/>
</dbReference>
<keyword evidence="5" id="KW-0175">Coiled coil</keyword>
<dbReference type="CDD" id="cd18795">
    <property type="entry name" value="SF2_C_Ski2"/>
    <property type="match status" value="1"/>
</dbReference>
<dbReference type="Pfam" id="PF00270">
    <property type="entry name" value="DEAD"/>
    <property type="match status" value="1"/>
</dbReference>
<keyword evidence="4" id="KW-0067">ATP-binding</keyword>